<comment type="caution">
    <text evidence="2">The sequence shown here is derived from an EMBL/GenBank/DDBJ whole genome shotgun (WGS) entry which is preliminary data.</text>
</comment>
<keyword evidence="1" id="KW-0812">Transmembrane</keyword>
<evidence type="ECO:0000313" key="3">
    <source>
        <dbReference type="Proteomes" id="UP000230093"/>
    </source>
</evidence>
<dbReference type="EMBL" id="PEZT01000012">
    <property type="protein sequence ID" value="PIS09285.1"/>
    <property type="molecule type" value="Genomic_DNA"/>
</dbReference>
<sequence length="135" mass="15371">MAKIKQLGFFPKGNPFLKLFKDLQFFLSDKKIGLGLKISFFTLIIIFITSLILLTKLPPQLPLLYSRPWGKDQLVGKAMLPILSLGSILIILINLRLASLFSKKELFLSRILIWTAIILSLLFSITLIRIIFIVL</sequence>
<dbReference type="Proteomes" id="UP000230093">
    <property type="component" value="Unassembled WGS sequence"/>
</dbReference>
<evidence type="ECO:0000313" key="2">
    <source>
        <dbReference type="EMBL" id="PIS09285.1"/>
    </source>
</evidence>
<protein>
    <recommendedName>
        <fullName evidence="4">DUF1648 domain-containing protein</fullName>
    </recommendedName>
</protein>
<gene>
    <name evidence="2" type="ORF">COT75_02150</name>
</gene>
<feature type="transmembrane region" description="Helical" evidence="1">
    <location>
        <begin position="74"/>
        <end position="95"/>
    </location>
</feature>
<feature type="transmembrane region" description="Helical" evidence="1">
    <location>
        <begin position="34"/>
        <end position="54"/>
    </location>
</feature>
<proteinExistence type="predicted"/>
<accession>A0A2H0W9P9</accession>
<keyword evidence="1" id="KW-1133">Transmembrane helix</keyword>
<organism evidence="2 3">
    <name type="scientific">Candidatus Beckwithbacteria bacterium CG10_big_fil_rev_8_21_14_0_10_34_10</name>
    <dbReference type="NCBI Taxonomy" id="1974495"/>
    <lineage>
        <taxon>Bacteria</taxon>
        <taxon>Candidatus Beckwithiibacteriota</taxon>
    </lineage>
</organism>
<name>A0A2H0W9P9_9BACT</name>
<evidence type="ECO:0008006" key="4">
    <source>
        <dbReference type="Google" id="ProtNLM"/>
    </source>
</evidence>
<feature type="transmembrane region" description="Helical" evidence="1">
    <location>
        <begin position="107"/>
        <end position="132"/>
    </location>
</feature>
<dbReference type="AlphaFoldDB" id="A0A2H0W9P9"/>
<evidence type="ECO:0000256" key="1">
    <source>
        <dbReference type="SAM" id="Phobius"/>
    </source>
</evidence>
<keyword evidence="1" id="KW-0472">Membrane</keyword>
<reference evidence="3" key="1">
    <citation type="submission" date="2017-09" db="EMBL/GenBank/DDBJ databases">
        <title>Depth-based differentiation of microbial function through sediment-hosted aquifers and enrichment of novel symbionts in the deep terrestrial subsurface.</title>
        <authorList>
            <person name="Probst A.J."/>
            <person name="Ladd B."/>
            <person name="Jarett J.K."/>
            <person name="Geller-Mcgrath D.E."/>
            <person name="Sieber C.M.K."/>
            <person name="Emerson J.B."/>
            <person name="Anantharaman K."/>
            <person name="Thomas B.C."/>
            <person name="Malmstrom R."/>
            <person name="Stieglmeier M."/>
            <person name="Klingl A."/>
            <person name="Woyke T."/>
            <person name="Ryan C.M."/>
            <person name="Banfield J.F."/>
        </authorList>
    </citation>
    <scope>NUCLEOTIDE SEQUENCE [LARGE SCALE GENOMIC DNA]</scope>
</reference>